<organism evidence="1 2">
    <name type="scientific">Aliidiomarina shirensis</name>
    <dbReference type="NCBI Taxonomy" id="1048642"/>
    <lineage>
        <taxon>Bacteria</taxon>
        <taxon>Pseudomonadati</taxon>
        <taxon>Pseudomonadota</taxon>
        <taxon>Gammaproteobacteria</taxon>
        <taxon>Alteromonadales</taxon>
        <taxon>Idiomarinaceae</taxon>
        <taxon>Aliidiomarina</taxon>
    </lineage>
</organism>
<dbReference type="EMBL" id="PIPP01000003">
    <property type="protein sequence ID" value="RUO36940.1"/>
    <property type="molecule type" value="Genomic_DNA"/>
</dbReference>
<keyword evidence="2" id="KW-1185">Reference proteome</keyword>
<proteinExistence type="predicted"/>
<protein>
    <submittedName>
        <fullName evidence="1">Uncharacterized protein</fullName>
    </submittedName>
</protein>
<evidence type="ECO:0000313" key="1">
    <source>
        <dbReference type="EMBL" id="RUO36940.1"/>
    </source>
</evidence>
<name>A0A432WT42_9GAMM</name>
<reference evidence="2" key="1">
    <citation type="journal article" date="2018" name="Front. Microbiol.">
        <title>Genome-Based Analysis Reveals the Taxonomy and Diversity of the Family Idiomarinaceae.</title>
        <authorList>
            <person name="Liu Y."/>
            <person name="Lai Q."/>
            <person name="Shao Z."/>
        </authorList>
    </citation>
    <scope>NUCLEOTIDE SEQUENCE [LARGE SCALE GENOMIC DNA]</scope>
    <source>
        <strain evidence="2">AIS</strain>
    </source>
</reference>
<gene>
    <name evidence="1" type="ORF">CWE13_08835</name>
</gene>
<comment type="caution">
    <text evidence="1">The sequence shown here is derived from an EMBL/GenBank/DDBJ whole genome shotgun (WGS) entry which is preliminary data.</text>
</comment>
<dbReference type="AlphaFoldDB" id="A0A432WT42"/>
<sequence length="105" mass="12171">MTRLDVSPKQQVRAISSLHTLLEYFDKKGWVVEFEKHPYEERLTTMVEIKEKAQNYFTCGSVFSYQHMIKIRKLQHLNISQSTMGLNAKLISKAVLGSPNQGRQD</sequence>
<evidence type="ECO:0000313" key="2">
    <source>
        <dbReference type="Proteomes" id="UP000286934"/>
    </source>
</evidence>
<dbReference type="Proteomes" id="UP000286934">
    <property type="component" value="Unassembled WGS sequence"/>
</dbReference>
<accession>A0A432WT42</accession>